<dbReference type="AlphaFoldDB" id="A0A2H0W1W2"/>
<protein>
    <submittedName>
        <fullName evidence="1">Uncharacterized protein</fullName>
    </submittedName>
</protein>
<reference evidence="2" key="1">
    <citation type="submission" date="2017-09" db="EMBL/GenBank/DDBJ databases">
        <title>Depth-based differentiation of microbial function through sediment-hosted aquifers and enrichment of novel symbionts in the deep terrestrial subsurface.</title>
        <authorList>
            <person name="Probst A.J."/>
            <person name="Ladd B."/>
            <person name="Jarett J.K."/>
            <person name="Geller-Mcgrath D.E."/>
            <person name="Sieber C.M.K."/>
            <person name="Emerson J.B."/>
            <person name="Anantharaman K."/>
            <person name="Thomas B.C."/>
            <person name="Malmstrom R."/>
            <person name="Stieglmeier M."/>
            <person name="Klingl A."/>
            <person name="Woyke T."/>
            <person name="Ryan C.M."/>
            <person name="Banfield J.F."/>
        </authorList>
    </citation>
    <scope>NUCLEOTIDE SEQUENCE [LARGE SCALE GENOMIC DNA]</scope>
</reference>
<name>A0A2H0W1W2_9BACT</name>
<dbReference type="Proteomes" id="UP000230935">
    <property type="component" value="Unassembled WGS sequence"/>
</dbReference>
<comment type="caution">
    <text evidence="1">The sequence shown here is derived from an EMBL/GenBank/DDBJ whole genome shotgun (WGS) entry which is preliminary data.</text>
</comment>
<sequence>MATQLHVVTGGQYRKIDRRMREIKRQLDQDGGSPLDPDVVAATLQQIVEGNLPKDTLPTEMTIAGRSYDIRGFLEGNEKSVVGHTMVERVTKMGANLGQDDGQHFLKHQEEIPEALRGNAFIFTDWRNPDNTENVAYVNWDGYRWVQYRSWLGHDFYGSDRVLRRK</sequence>
<evidence type="ECO:0000313" key="1">
    <source>
        <dbReference type="EMBL" id="PIS05326.1"/>
    </source>
</evidence>
<evidence type="ECO:0000313" key="2">
    <source>
        <dbReference type="Proteomes" id="UP000230935"/>
    </source>
</evidence>
<gene>
    <name evidence="1" type="ORF">COT81_01745</name>
</gene>
<organism evidence="1 2">
    <name type="scientific">Candidatus Buchananbacteria bacterium CG10_big_fil_rev_8_21_14_0_10_42_9</name>
    <dbReference type="NCBI Taxonomy" id="1974526"/>
    <lineage>
        <taxon>Bacteria</taxon>
        <taxon>Candidatus Buchananiibacteriota</taxon>
    </lineage>
</organism>
<dbReference type="EMBL" id="PEZZ01000010">
    <property type="protein sequence ID" value="PIS05326.1"/>
    <property type="molecule type" value="Genomic_DNA"/>
</dbReference>
<proteinExistence type="predicted"/>
<accession>A0A2H0W1W2</accession>